<dbReference type="EMBL" id="JAPWTK010000035">
    <property type="protein sequence ID" value="KAJ8955876.1"/>
    <property type="molecule type" value="Genomic_DNA"/>
</dbReference>
<organism evidence="1 2">
    <name type="scientific">Aromia moschata</name>
    <dbReference type="NCBI Taxonomy" id="1265417"/>
    <lineage>
        <taxon>Eukaryota</taxon>
        <taxon>Metazoa</taxon>
        <taxon>Ecdysozoa</taxon>
        <taxon>Arthropoda</taxon>
        <taxon>Hexapoda</taxon>
        <taxon>Insecta</taxon>
        <taxon>Pterygota</taxon>
        <taxon>Neoptera</taxon>
        <taxon>Endopterygota</taxon>
        <taxon>Coleoptera</taxon>
        <taxon>Polyphaga</taxon>
        <taxon>Cucujiformia</taxon>
        <taxon>Chrysomeloidea</taxon>
        <taxon>Cerambycidae</taxon>
        <taxon>Cerambycinae</taxon>
        <taxon>Callichromatini</taxon>
        <taxon>Aromia</taxon>
    </lineage>
</organism>
<evidence type="ECO:0000313" key="2">
    <source>
        <dbReference type="Proteomes" id="UP001162162"/>
    </source>
</evidence>
<proteinExistence type="predicted"/>
<accession>A0AAV8YXF9</accession>
<name>A0AAV8YXF9_9CUCU</name>
<keyword evidence="2" id="KW-1185">Reference proteome</keyword>
<protein>
    <submittedName>
        <fullName evidence="1">Uncharacterized protein</fullName>
    </submittedName>
</protein>
<dbReference type="Gene3D" id="3.30.420.10">
    <property type="entry name" value="Ribonuclease H-like superfamily/Ribonuclease H"/>
    <property type="match status" value="1"/>
</dbReference>
<dbReference type="Proteomes" id="UP001162162">
    <property type="component" value="Unassembled WGS sequence"/>
</dbReference>
<dbReference type="PANTHER" id="PTHR47326:SF1">
    <property type="entry name" value="HTH PSQ-TYPE DOMAIN-CONTAINING PROTEIN"/>
    <property type="match status" value="1"/>
</dbReference>
<evidence type="ECO:0000313" key="1">
    <source>
        <dbReference type="EMBL" id="KAJ8955876.1"/>
    </source>
</evidence>
<gene>
    <name evidence="1" type="ORF">NQ318_005424</name>
</gene>
<reference evidence="1" key="1">
    <citation type="journal article" date="2023" name="Insect Mol. Biol.">
        <title>Genome sequencing provides insights into the evolution of gene families encoding plant cell wall-degrading enzymes in longhorned beetles.</title>
        <authorList>
            <person name="Shin N.R."/>
            <person name="Okamura Y."/>
            <person name="Kirsch R."/>
            <person name="Pauchet Y."/>
        </authorList>
    </citation>
    <scope>NUCLEOTIDE SEQUENCE</scope>
    <source>
        <strain evidence="1">AMC_N1</strain>
    </source>
</reference>
<sequence length="91" mass="10421">MLIAKTVVTWSIENPHWMRKLHTQNSERVNVWAGIIGENIIGPFFIDGNLNGETYLAPLQNNMLTNVRRHLYLRLGCCQGAGSIHFEHLLH</sequence>
<dbReference type="GO" id="GO:0003676">
    <property type="term" value="F:nucleic acid binding"/>
    <property type="evidence" value="ECO:0007669"/>
    <property type="project" value="InterPro"/>
</dbReference>
<dbReference type="InterPro" id="IPR036397">
    <property type="entry name" value="RNaseH_sf"/>
</dbReference>
<dbReference type="AlphaFoldDB" id="A0AAV8YXF9"/>
<dbReference type="PANTHER" id="PTHR47326">
    <property type="entry name" value="TRANSPOSABLE ELEMENT TC3 TRANSPOSASE-LIKE PROTEIN"/>
    <property type="match status" value="1"/>
</dbReference>
<comment type="caution">
    <text evidence="1">The sequence shown here is derived from an EMBL/GenBank/DDBJ whole genome shotgun (WGS) entry which is preliminary data.</text>
</comment>